<name>K2JMK7_9GAMM</name>
<keyword evidence="3 5" id="KW-1133">Transmembrane helix</keyword>
<dbReference type="SUPFAM" id="SSF144091">
    <property type="entry name" value="Rhomboid-like"/>
    <property type="match status" value="1"/>
</dbReference>
<comment type="subcellular location">
    <subcellularLocation>
        <location evidence="1">Membrane</location>
        <topology evidence="1">Multi-pass membrane protein</topology>
    </subcellularLocation>
</comment>
<sequence>MQIKSPFFQLLLATLILVVISLCLQTQAQWFALLDYDHAQLWSQPWRFFSAHLLHLNYQHGLLNWLALIMIVLIWQRQLSARRLLNVLLICSVVCCLLVWLVGQPQRFVGLSGILHGLIIFCLLGDTRQGDKLSVVVLIIIVAKIIAEACGFSVTGNSPLALPNMGQAVWVIHASGVIGGIVASYTARQPLAHSA</sequence>
<comment type="caution">
    <text evidence="7">The sequence shown here is derived from an EMBL/GenBank/DDBJ whole genome shotgun (WGS) entry which is preliminary data.</text>
</comment>
<dbReference type="GO" id="GO:0016020">
    <property type="term" value="C:membrane"/>
    <property type="evidence" value="ECO:0007669"/>
    <property type="project" value="UniProtKB-SubCell"/>
</dbReference>
<dbReference type="Proteomes" id="UP000014115">
    <property type="component" value="Unassembled WGS sequence"/>
</dbReference>
<evidence type="ECO:0000256" key="1">
    <source>
        <dbReference type="ARBA" id="ARBA00004141"/>
    </source>
</evidence>
<dbReference type="Gene3D" id="1.20.1540.10">
    <property type="entry name" value="Rhomboid-like"/>
    <property type="match status" value="1"/>
</dbReference>
<evidence type="ECO:0000259" key="6">
    <source>
        <dbReference type="Pfam" id="PF01694"/>
    </source>
</evidence>
<dbReference type="GO" id="GO:0004252">
    <property type="term" value="F:serine-type endopeptidase activity"/>
    <property type="evidence" value="ECO:0007669"/>
    <property type="project" value="InterPro"/>
</dbReference>
<protein>
    <submittedName>
        <fullName evidence="7">Membrane serine peptidase, rhomboid-like protein</fullName>
    </submittedName>
</protein>
<feature type="transmembrane region" description="Helical" evidence="5">
    <location>
        <begin position="52"/>
        <end position="75"/>
    </location>
</feature>
<keyword evidence="2 5" id="KW-0812">Transmembrane</keyword>
<feature type="transmembrane region" description="Helical" evidence="5">
    <location>
        <begin position="133"/>
        <end position="155"/>
    </location>
</feature>
<accession>K2JMK7</accession>
<feature type="transmembrane region" description="Helical" evidence="5">
    <location>
        <begin position="84"/>
        <end position="102"/>
    </location>
</feature>
<evidence type="ECO:0000256" key="3">
    <source>
        <dbReference type="ARBA" id="ARBA00022989"/>
    </source>
</evidence>
<dbReference type="eggNOG" id="COG0705">
    <property type="taxonomic scope" value="Bacteria"/>
</dbReference>
<evidence type="ECO:0000313" key="7">
    <source>
        <dbReference type="EMBL" id="EKE84751.1"/>
    </source>
</evidence>
<feature type="transmembrane region" description="Helical" evidence="5">
    <location>
        <begin position="167"/>
        <end position="187"/>
    </location>
</feature>
<dbReference type="PATRIC" id="fig|740709.3.peg.817"/>
<evidence type="ECO:0000256" key="2">
    <source>
        <dbReference type="ARBA" id="ARBA00022692"/>
    </source>
</evidence>
<dbReference type="STRING" id="740709.A10D4_04035"/>
<dbReference type="EMBL" id="AMRG01000004">
    <property type="protein sequence ID" value="EKE84751.1"/>
    <property type="molecule type" value="Genomic_DNA"/>
</dbReference>
<feature type="transmembrane region" description="Helical" evidence="5">
    <location>
        <begin position="108"/>
        <end position="126"/>
    </location>
</feature>
<evidence type="ECO:0000256" key="4">
    <source>
        <dbReference type="ARBA" id="ARBA00023136"/>
    </source>
</evidence>
<dbReference type="AlphaFoldDB" id="K2JMK7"/>
<gene>
    <name evidence="7" type="ORF">A10D4_04035</name>
</gene>
<dbReference type="Pfam" id="PF01694">
    <property type="entry name" value="Rhomboid"/>
    <property type="match status" value="1"/>
</dbReference>
<proteinExistence type="predicted"/>
<organism evidence="7 8">
    <name type="scientific">Idiomarina xiamenensis 10-D-4</name>
    <dbReference type="NCBI Taxonomy" id="740709"/>
    <lineage>
        <taxon>Bacteria</taxon>
        <taxon>Pseudomonadati</taxon>
        <taxon>Pseudomonadota</taxon>
        <taxon>Gammaproteobacteria</taxon>
        <taxon>Alteromonadales</taxon>
        <taxon>Idiomarinaceae</taxon>
        <taxon>Idiomarina</taxon>
    </lineage>
</organism>
<feature type="domain" description="Peptidase S54 rhomboid" evidence="6">
    <location>
        <begin position="44"/>
        <end position="188"/>
    </location>
</feature>
<dbReference type="RefSeq" id="WP_008487897.1">
    <property type="nucleotide sequence ID" value="NZ_AMRG01000004.1"/>
</dbReference>
<dbReference type="InterPro" id="IPR035952">
    <property type="entry name" value="Rhomboid-like_sf"/>
</dbReference>
<keyword evidence="8" id="KW-1185">Reference proteome</keyword>
<dbReference type="InterPro" id="IPR022764">
    <property type="entry name" value="Peptidase_S54_rhomboid_dom"/>
</dbReference>
<dbReference type="NCBIfam" id="TIGR03902">
    <property type="entry name" value="rhom_GG_sort"/>
    <property type="match status" value="1"/>
</dbReference>
<dbReference type="InterPro" id="IPR023826">
    <property type="entry name" value="Rhom-like_SP_proteobac"/>
</dbReference>
<evidence type="ECO:0000313" key="8">
    <source>
        <dbReference type="Proteomes" id="UP000014115"/>
    </source>
</evidence>
<reference evidence="7 8" key="1">
    <citation type="journal article" date="2012" name="J. Bacteriol.">
        <title>Genome Sequence of Idiomarina xiamenensis Type Strain 10-D-4.</title>
        <authorList>
            <person name="Lai Q."/>
            <person name="Wang L."/>
            <person name="Wang W."/>
            <person name="Shao Z."/>
        </authorList>
    </citation>
    <scope>NUCLEOTIDE SEQUENCE [LARGE SCALE GENOMIC DNA]</scope>
    <source>
        <strain evidence="7 8">10-D-4</strain>
    </source>
</reference>
<keyword evidence="4 5" id="KW-0472">Membrane</keyword>
<evidence type="ECO:0000256" key="5">
    <source>
        <dbReference type="SAM" id="Phobius"/>
    </source>
</evidence>